<comment type="caution">
    <text evidence="2">The sequence shown here is derived from an EMBL/GenBank/DDBJ whole genome shotgun (WGS) entry which is preliminary data.</text>
</comment>
<dbReference type="EMBL" id="PCDP01000020">
    <property type="protein sequence ID" value="PZM15388.1"/>
    <property type="molecule type" value="Genomic_DNA"/>
</dbReference>
<keyword evidence="1" id="KW-0812">Transmembrane</keyword>
<evidence type="ECO:0000256" key="1">
    <source>
        <dbReference type="SAM" id="Phobius"/>
    </source>
</evidence>
<proteinExistence type="predicted"/>
<sequence>MRPCSEIIRTFKPRSKDSISAIEDSIASILPLLLPEPLPMETKMRNQDFRDMPEYRAATGFPLAIIFLSMLGIGGYLIGSGTLTDTSAKQARVYVPLAAAVVPINR</sequence>
<feature type="transmembrane region" description="Helical" evidence="1">
    <location>
        <begin position="55"/>
        <end position="78"/>
    </location>
</feature>
<gene>
    <name evidence="2" type="ORF">CPY51_07220</name>
</gene>
<evidence type="ECO:0000313" key="2">
    <source>
        <dbReference type="EMBL" id="PZM15388.1"/>
    </source>
</evidence>
<evidence type="ECO:0000313" key="3">
    <source>
        <dbReference type="Proteomes" id="UP000248925"/>
    </source>
</evidence>
<keyword evidence="1" id="KW-0472">Membrane</keyword>
<name>A0A2W4CX42_9HYPH</name>
<dbReference type="Proteomes" id="UP000248925">
    <property type="component" value="Unassembled WGS sequence"/>
</dbReference>
<protein>
    <submittedName>
        <fullName evidence="2">Uncharacterized protein</fullName>
    </submittedName>
</protein>
<keyword evidence="1" id="KW-1133">Transmembrane helix</keyword>
<accession>A0A2W4CX42</accession>
<reference evidence="2 3" key="1">
    <citation type="journal article" date="2018" name="Sci. Rep.">
        <title>Rhizobium tumorigenes sp. nov., a novel plant tumorigenic bacterium isolated from cane gall tumors on thornless blackberry.</title>
        <authorList>
            <person name="Kuzmanovi N."/>
            <person name="Smalla K."/>
            <person name="Gronow S."/>
            <person name="PuBawska J."/>
        </authorList>
    </citation>
    <scope>NUCLEOTIDE SEQUENCE [LARGE SCALE GENOMIC DNA]</scope>
    <source>
        <strain evidence="2 3">CCBAU 85046</strain>
    </source>
</reference>
<organism evidence="2 3">
    <name type="scientific">Rhizobium tubonense</name>
    <dbReference type="NCBI Taxonomy" id="484088"/>
    <lineage>
        <taxon>Bacteria</taxon>
        <taxon>Pseudomonadati</taxon>
        <taxon>Pseudomonadota</taxon>
        <taxon>Alphaproteobacteria</taxon>
        <taxon>Hyphomicrobiales</taxon>
        <taxon>Rhizobiaceae</taxon>
        <taxon>Rhizobium/Agrobacterium group</taxon>
        <taxon>Rhizobium</taxon>
    </lineage>
</organism>
<dbReference type="AlphaFoldDB" id="A0A2W4CX42"/>
<keyword evidence="3" id="KW-1185">Reference proteome</keyword>